<reference evidence="1" key="1">
    <citation type="submission" date="2014-12" db="EMBL/GenBank/DDBJ databases">
        <title>Insight into the proteome of Arion vulgaris.</title>
        <authorList>
            <person name="Aradska J."/>
            <person name="Bulat T."/>
            <person name="Smidak R."/>
            <person name="Sarate P."/>
            <person name="Gangsoo J."/>
            <person name="Sialana F."/>
            <person name="Bilban M."/>
            <person name="Lubec G."/>
        </authorList>
    </citation>
    <scope>NUCLEOTIDE SEQUENCE</scope>
    <source>
        <tissue evidence="1">Skin</tissue>
    </source>
</reference>
<gene>
    <name evidence="1" type="primary">ORF124235</name>
</gene>
<evidence type="ECO:0000313" key="1">
    <source>
        <dbReference type="EMBL" id="CEK81084.1"/>
    </source>
</evidence>
<dbReference type="AlphaFoldDB" id="A0A0B7AJA5"/>
<feature type="non-terminal residue" evidence="1">
    <location>
        <position position="66"/>
    </location>
</feature>
<dbReference type="EMBL" id="HACG01034219">
    <property type="protein sequence ID" value="CEK81084.1"/>
    <property type="molecule type" value="Transcribed_RNA"/>
</dbReference>
<protein>
    <submittedName>
        <fullName evidence="1">Uncharacterized protein</fullName>
    </submittedName>
</protein>
<name>A0A0B7AJA5_9EUPU</name>
<proteinExistence type="predicted"/>
<organism evidence="1">
    <name type="scientific">Arion vulgaris</name>
    <dbReference type="NCBI Taxonomy" id="1028688"/>
    <lineage>
        <taxon>Eukaryota</taxon>
        <taxon>Metazoa</taxon>
        <taxon>Spiralia</taxon>
        <taxon>Lophotrochozoa</taxon>
        <taxon>Mollusca</taxon>
        <taxon>Gastropoda</taxon>
        <taxon>Heterobranchia</taxon>
        <taxon>Euthyneura</taxon>
        <taxon>Panpulmonata</taxon>
        <taxon>Eupulmonata</taxon>
        <taxon>Stylommatophora</taxon>
        <taxon>Helicina</taxon>
        <taxon>Arionoidea</taxon>
        <taxon>Arionidae</taxon>
        <taxon>Arion</taxon>
    </lineage>
</organism>
<sequence length="66" mass="7679">MLVPQLLLVCKLERYSILIQRVKFANLASTGRNKTKTQTDIQPGHFMNKFCAEKDILRIKKSRSEE</sequence>
<accession>A0A0B7AJA5</accession>